<reference evidence="1 2" key="1">
    <citation type="submission" date="2018-10" db="EMBL/GenBank/DDBJ databases">
        <title>Oceanobacillus sp. YLB-02 draft genome.</title>
        <authorList>
            <person name="Yu L."/>
        </authorList>
    </citation>
    <scope>NUCLEOTIDE SEQUENCE [LARGE SCALE GENOMIC DNA]</scope>
    <source>
        <strain evidence="1 2">YLB-02</strain>
    </source>
</reference>
<name>A0A498DA76_9BACI</name>
<gene>
    <name evidence="1" type="ORF">D8M04_04480</name>
</gene>
<dbReference type="OrthoDB" id="2880030at2"/>
<evidence type="ECO:0000313" key="2">
    <source>
        <dbReference type="Proteomes" id="UP000270219"/>
    </source>
</evidence>
<evidence type="ECO:0000313" key="1">
    <source>
        <dbReference type="EMBL" id="RLL46468.1"/>
    </source>
</evidence>
<organism evidence="1 2">
    <name type="scientific">Oceanobacillus piezotolerans</name>
    <dbReference type="NCBI Taxonomy" id="2448030"/>
    <lineage>
        <taxon>Bacteria</taxon>
        <taxon>Bacillati</taxon>
        <taxon>Bacillota</taxon>
        <taxon>Bacilli</taxon>
        <taxon>Bacillales</taxon>
        <taxon>Bacillaceae</taxon>
        <taxon>Oceanobacillus</taxon>
    </lineage>
</organism>
<dbReference type="AlphaFoldDB" id="A0A498DA76"/>
<protein>
    <recommendedName>
        <fullName evidence="3">DUF3993 domain-containing protein</fullName>
    </recommendedName>
</protein>
<evidence type="ECO:0008006" key="3">
    <source>
        <dbReference type="Google" id="ProtNLM"/>
    </source>
</evidence>
<dbReference type="Proteomes" id="UP000270219">
    <property type="component" value="Unassembled WGS sequence"/>
</dbReference>
<sequence>MGKRLISLFGVMAVGVLIALIYLSNADSALVVNNHVKAQEKPLVGKQEIVKNSGSEEIPELTHEELIYAIEGFMNTLVQDIDENYKAVRFQTKDELLTEFEKVTTKEVAEPYVDFYYREEEDGIYMLPTETPPWFVKDNEYETEKIDEQRVKIIQNNNTVIDGAYTIELELAYSDGWKITDVTLI</sequence>
<accession>A0A498DA76</accession>
<keyword evidence="2" id="KW-1185">Reference proteome</keyword>
<dbReference type="RefSeq" id="WP_121521719.1">
    <property type="nucleotide sequence ID" value="NZ_RCHR01000002.1"/>
</dbReference>
<comment type="caution">
    <text evidence="1">The sequence shown here is derived from an EMBL/GenBank/DDBJ whole genome shotgun (WGS) entry which is preliminary data.</text>
</comment>
<proteinExistence type="predicted"/>
<dbReference type="EMBL" id="RCHR01000002">
    <property type="protein sequence ID" value="RLL46468.1"/>
    <property type="molecule type" value="Genomic_DNA"/>
</dbReference>